<dbReference type="Proteomes" id="UP000269945">
    <property type="component" value="Unassembled WGS sequence"/>
</dbReference>
<sequence>PSQPSSTARKWLCHRHQLELLPLNEIFKVSTGRVEDLCPLVQFLLTFCPGGKGLSVPLHTGVLLEAAIRISEIKASPSSRPRFHHMLPAAAAIWELVRNADAQAPPSSTDSESASS</sequence>
<proteinExistence type="predicted"/>
<organism evidence="1 2">
    <name type="scientific">Gulo gulo</name>
    <name type="common">Wolverine</name>
    <name type="synonym">Gluton</name>
    <dbReference type="NCBI Taxonomy" id="48420"/>
    <lineage>
        <taxon>Eukaryota</taxon>
        <taxon>Metazoa</taxon>
        <taxon>Chordata</taxon>
        <taxon>Craniata</taxon>
        <taxon>Vertebrata</taxon>
        <taxon>Euteleostomi</taxon>
        <taxon>Mammalia</taxon>
        <taxon>Eutheria</taxon>
        <taxon>Laurasiatheria</taxon>
        <taxon>Carnivora</taxon>
        <taxon>Caniformia</taxon>
        <taxon>Musteloidea</taxon>
        <taxon>Mustelidae</taxon>
        <taxon>Guloninae</taxon>
        <taxon>Gulo</taxon>
    </lineage>
</organism>
<gene>
    <name evidence="1" type="ORF">BN2614_LOCUS4</name>
</gene>
<protein>
    <submittedName>
        <fullName evidence="1">Uncharacterized protein</fullName>
    </submittedName>
</protein>
<comment type="caution">
    <text evidence="1">The sequence shown here is derived from an EMBL/GenBank/DDBJ whole genome shotgun (WGS) entry which is preliminary data.</text>
</comment>
<evidence type="ECO:0000313" key="1">
    <source>
        <dbReference type="EMBL" id="VCW68073.1"/>
    </source>
</evidence>
<evidence type="ECO:0000313" key="2">
    <source>
        <dbReference type="Proteomes" id="UP000269945"/>
    </source>
</evidence>
<dbReference type="EMBL" id="CYRY02003459">
    <property type="protein sequence ID" value="VCW68073.1"/>
    <property type="molecule type" value="Genomic_DNA"/>
</dbReference>
<keyword evidence="2" id="KW-1185">Reference proteome</keyword>
<accession>A0A9X9PVA0</accession>
<dbReference type="AlphaFoldDB" id="A0A9X9PVA0"/>
<reference evidence="1 2" key="1">
    <citation type="submission" date="2018-10" db="EMBL/GenBank/DDBJ databases">
        <authorList>
            <person name="Ekblom R."/>
            <person name="Jareborg N."/>
        </authorList>
    </citation>
    <scope>NUCLEOTIDE SEQUENCE [LARGE SCALE GENOMIC DNA]</scope>
    <source>
        <tissue evidence="1">Muscle</tissue>
    </source>
</reference>
<name>A0A9X9PVA0_GULGU</name>
<feature type="non-terminal residue" evidence="1">
    <location>
        <position position="1"/>
    </location>
</feature>